<feature type="compositionally biased region" description="Basic and acidic residues" evidence="1">
    <location>
        <begin position="112"/>
        <end position="123"/>
    </location>
</feature>
<proteinExistence type="predicted"/>
<comment type="caution">
    <text evidence="2">The sequence shown here is derived from an EMBL/GenBank/DDBJ whole genome shotgun (WGS) entry which is preliminary data.</text>
</comment>
<evidence type="ECO:0000256" key="1">
    <source>
        <dbReference type="SAM" id="MobiDB-lite"/>
    </source>
</evidence>
<name>A0A8J3Q2J6_9ACTN</name>
<accession>A0A8J3Q2J6</accession>
<feature type="region of interest" description="Disordered" evidence="1">
    <location>
        <begin position="96"/>
        <end position="123"/>
    </location>
</feature>
<dbReference type="AlphaFoldDB" id="A0A8J3Q2J6"/>
<dbReference type="Proteomes" id="UP000612899">
    <property type="component" value="Unassembled WGS sequence"/>
</dbReference>
<organism evidence="2 3">
    <name type="scientific">Rhizocola hellebori</name>
    <dbReference type="NCBI Taxonomy" id="1392758"/>
    <lineage>
        <taxon>Bacteria</taxon>
        <taxon>Bacillati</taxon>
        <taxon>Actinomycetota</taxon>
        <taxon>Actinomycetes</taxon>
        <taxon>Micromonosporales</taxon>
        <taxon>Micromonosporaceae</taxon>
        <taxon>Rhizocola</taxon>
    </lineage>
</organism>
<dbReference type="EMBL" id="BONY01000003">
    <property type="protein sequence ID" value="GIH02703.1"/>
    <property type="molecule type" value="Genomic_DNA"/>
</dbReference>
<keyword evidence="3" id="KW-1185">Reference proteome</keyword>
<evidence type="ECO:0000313" key="3">
    <source>
        <dbReference type="Proteomes" id="UP000612899"/>
    </source>
</evidence>
<protein>
    <submittedName>
        <fullName evidence="2">Uncharacterized protein</fullName>
    </submittedName>
</protein>
<dbReference type="AntiFam" id="ANF00131">
    <property type="entry name" value="Shadow ORF (opposite qseC)"/>
</dbReference>
<evidence type="ECO:0000313" key="2">
    <source>
        <dbReference type="EMBL" id="GIH02703.1"/>
    </source>
</evidence>
<reference evidence="2" key="1">
    <citation type="submission" date="2021-01" db="EMBL/GenBank/DDBJ databases">
        <title>Whole genome shotgun sequence of Rhizocola hellebori NBRC 109834.</title>
        <authorList>
            <person name="Komaki H."/>
            <person name="Tamura T."/>
        </authorList>
    </citation>
    <scope>NUCLEOTIDE SEQUENCE</scope>
    <source>
        <strain evidence="2">NBRC 109834</strain>
    </source>
</reference>
<sequence>MPTLVADHQEPLEVRPERLEAGGRVDQWLLEQRPFHRQRRAHLVGGIGDEPLLRVQRGLQPSEQVVDGVGQVLQLVAAAGQGQPLVHVAIGDLAQASGHRQHRTQHAAGDQPTEKQRDYRHDG</sequence>
<gene>
    <name evidence="2" type="ORF">Rhe02_07700</name>
</gene>